<dbReference type="OrthoDB" id="5150738at2759"/>
<dbReference type="InterPro" id="IPR009030">
    <property type="entry name" value="Growth_fac_rcpt_cys_sf"/>
</dbReference>
<keyword evidence="2" id="KW-0732">Signal</keyword>
<evidence type="ECO:0000256" key="2">
    <source>
        <dbReference type="SAM" id="SignalP"/>
    </source>
</evidence>
<feature type="chain" id="PRO_5016943470" evidence="2">
    <location>
        <begin position="18"/>
        <end position="567"/>
    </location>
</feature>
<dbReference type="Proteomes" id="UP000254866">
    <property type="component" value="Unassembled WGS sequence"/>
</dbReference>
<dbReference type="GeneID" id="43593531"/>
<feature type="compositionally biased region" description="Basic and acidic residues" evidence="1">
    <location>
        <begin position="178"/>
        <end position="195"/>
    </location>
</feature>
<dbReference type="EMBL" id="NPIC01000001">
    <property type="protein sequence ID" value="RDL40703.1"/>
    <property type="molecule type" value="Genomic_DNA"/>
</dbReference>
<feature type="compositionally biased region" description="Basic and acidic residues" evidence="1">
    <location>
        <begin position="256"/>
        <end position="284"/>
    </location>
</feature>
<evidence type="ECO:0000313" key="4">
    <source>
        <dbReference type="Proteomes" id="UP000254866"/>
    </source>
</evidence>
<reference evidence="3 4" key="1">
    <citation type="journal article" date="2018" name="IMA Fungus">
        <title>IMA Genome-F 9: Draft genome sequence of Annulohypoxylon stygium, Aspergillus mulundensis, Berkeleyomyces basicola (syn. Thielaviopsis basicola), Ceratocystis smalleyi, two Cercospora beticola strains, Coleophoma cylindrospora, Fusarium fracticaudum, Phialophora cf. hyalina, and Morchella septimelata.</title>
        <authorList>
            <person name="Wingfield B.D."/>
            <person name="Bills G.F."/>
            <person name="Dong Y."/>
            <person name="Huang W."/>
            <person name="Nel W.J."/>
            <person name="Swalarsk-Parry B.S."/>
            <person name="Vaghefi N."/>
            <person name="Wilken P.M."/>
            <person name="An Z."/>
            <person name="de Beer Z.W."/>
            <person name="De Vos L."/>
            <person name="Chen L."/>
            <person name="Duong T.A."/>
            <person name="Gao Y."/>
            <person name="Hammerbacher A."/>
            <person name="Kikkert J.R."/>
            <person name="Li Y."/>
            <person name="Li H."/>
            <person name="Li K."/>
            <person name="Li Q."/>
            <person name="Liu X."/>
            <person name="Ma X."/>
            <person name="Naidoo K."/>
            <person name="Pethybridge S.J."/>
            <person name="Sun J."/>
            <person name="Steenkamp E.T."/>
            <person name="van der Nest M.A."/>
            <person name="van Wyk S."/>
            <person name="Wingfield M.J."/>
            <person name="Xiong C."/>
            <person name="Yue Q."/>
            <person name="Zhang X."/>
        </authorList>
    </citation>
    <scope>NUCLEOTIDE SEQUENCE [LARGE SCALE GENOMIC DNA]</scope>
    <source>
        <strain evidence="3 4">BP 5553</strain>
    </source>
</reference>
<keyword evidence="4" id="KW-1185">Reference proteome</keyword>
<dbReference type="SUPFAM" id="SSF57184">
    <property type="entry name" value="Growth factor receptor domain"/>
    <property type="match status" value="1"/>
</dbReference>
<evidence type="ECO:0000313" key="3">
    <source>
        <dbReference type="EMBL" id="RDL40703.1"/>
    </source>
</evidence>
<evidence type="ECO:0000256" key="1">
    <source>
        <dbReference type="SAM" id="MobiDB-lite"/>
    </source>
</evidence>
<organism evidence="3 4">
    <name type="scientific">Venustampulla echinocandica</name>
    <dbReference type="NCBI Taxonomy" id="2656787"/>
    <lineage>
        <taxon>Eukaryota</taxon>
        <taxon>Fungi</taxon>
        <taxon>Dikarya</taxon>
        <taxon>Ascomycota</taxon>
        <taxon>Pezizomycotina</taxon>
        <taxon>Leotiomycetes</taxon>
        <taxon>Helotiales</taxon>
        <taxon>Pleuroascaceae</taxon>
        <taxon>Venustampulla</taxon>
    </lineage>
</organism>
<protein>
    <submittedName>
        <fullName evidence="3">Uncharacterized protein</fullName>
    </submittedName>
</protein>
<feature type="signal peptide" evidence="2">
    <location>
        <begin position="1"/>
        <end position="17"/>
    </location>
</feature>
<name>A0A370TYV1_9HELO</name>
<proteinExistence type="predicted"/>
<feature type="region of interest" description="Disordered" evidence="1">
    <location>
        <begin position="164"/>
        <end position="224"/>
    </location>
</feature>
<comment type="caution">
    <text evidence="3">The sequence shown here is derived from an EMBL/GenBank/DDBJ whole genome shotgun (WGS) entry which is preliminary data.</text>
</comment>
<sequence>MKPSLFVLSLTLASVSAIPTTSSHNDDLLVSRADHGLVGEPFALDDRAVQRAMTYAEVKLAVAKEFNTEPATGSLSFKWDLKSECTRCKGKQVEDEKDKTKCRTCPDKTKPNPDHTKCIRDDTGCAEDEVPNEDKKCKKCPAGQKADTAGKTCVATRPEKEKGKCPDGLVLDPAEGGQDAKTEKPQCIADDDKRCPAGQSAATRRGKAPNEADYTPDCGIDDDPNHMCPDPKTFDHREIPINSDRIKHSCRSTRKTQNEMKAKYEARTKTAGSDQERKAKAEKQKKQRARSGWCWVALASIEAWPADEINALSQDEVDGLVSTWDDAVPTPPRDGQIPDYVIKFSGKAYAVVETETAGPFGFLGKIFGAGTNTATVVNALKTGTRGLASTKALQAAKNSAVVQKILKHPGYVDCLATVGAVTAGITARDMKNVKFDGKWGTYDVDWSRQPDPSIKALPPGTNDKQISLYMAVDTDSSRGTTYETYHDGYVRVLRLYYEACQNMGWAYKNSVTHLNVQGGCCTFYDLDNCQNKLFSMTNRQDGQLRGPSNDAISSFWCTFDEKCAGAP</sequence>
<dbReference type="AlphaFoldDB" id="A0A370TYV1"/>
<gene>
    <name evidence="3" type="ORF">BP5553_00682</name>
</gene>
<accession>A0A370TYV1</accession>
<dbReference type="RefSeq" id="XP_031873359.1">
    <property type="nucleotide sequence ID" value="XM_032009305.1"/>
</dbReference>
<feature type="region of interest" description="Disordered" evidence="1">
    <location>
        <begin position="250"/>
        <end position="285"/>
    </location>
</feature>